<evidence type="ECO:0000313" key="2">
    <source>
        <dbReference type="EMBL" id="MCM6778245.1"/>
    </source>
</evidence>
<comment type="caution">
    <text evidence="2">The sequence shown here is derived from an EMBL/GenBank/DDBJ whole genome shotgun (WGS) entry which is preliminary data.</text>
</comment>
<dbReference type="Gene3D" id="3.40.50.12580">
    <property type="match status" value="1"/>
</dbReference>
<evidence type="ECO:0000313" key="3">
    <source>
        <dbReference type="Proteomes" id="UP001139157"/>
    </source>
</evidence>
<name>A0A9X2EF12_9NOCA</name>
<proteinExistence type="predicted"/>
<dbReference type="RefSeq" id="WP_251917717.1">
    <property type="nucleotide sequence ID" value="NZ_JAMRXG010000020.1"/>
</dbReference>
<sequence>MSPSDQHAPDNAIRWSTYPHNRTVLAITHNTTAATRLFDTLSLLAPDPRIRIDFTRMGSSVFDTDASEFLGSRGTREIPWKQALLGEYDLAVSASYGGKLHKVRAPLIVVPHGMGYNKYLQKNKEQRTKNKEQRTKNKEQRTKNKEHSVFGLSPDWLLHKGRVVPSLIVLSHHEQRERLFRDCPQAVAKSLVAGDICYDRLCASMPLRPSYRRAFGLGPRQRLVLISSTWGPDSLLASEPDLPRRLAAALPADEFRIALAIHPNIRSYHSRWQVEAHLDDAARAGVHLLRGVDDWRAAVVAADLAVSDHGSVGFYSTALGNPLLLAAAPEHTVDPDSPIAQLLRAAPRLDGTADIEAQIRRVLTAHDPHRYAAITALTTSEPAAGAPLLRSAMYRMLRLPEPTEPPDPAVLPIPAAPLRDADAYLVHVRIGSERSATITRYSAERLLTDERIEPDGHLVVGVDGPRGRWLASADVLIGRPGGATAAWIADTLRRLPNCVIAAAPTEAGHWLLGNRTTVVRVRAPDGGGHLFASVAYRLHGRGAPLEAIAGSWRIRCGGTDYRFSAEATRAETTAADSVKHSSS</sequence>
<protein>
    <recommendedName>
        <fullName evidence="4">CDP-glycerol:poly(Glycerophosphate) glycerophosphotransferase</fullName>
    </recommendedName>
</protein>
<feature type="region of interest" description="Disordered" evidence="1">
    <location>
        <begin position="123"/>
        <end position="145"/>
    </location>
</feature>
<gene>
    <name evidence="2" type="ORF">NDR86_32635</name>
</gene>
<dbReference type="InterPro" id="IPR043148">
    <property type="entry name" value="TagF_C"/>
</dbReference>
<dbReference type="AlphaFoldDB" id="A0A9X2EF12"/>
<accession>A0A9X2EF12</accession>
<dbReference type="Proteomes" id="UP001139157">
    <property type="component" value="Unassembled WGS sequence"/>
</dbReference>
<evidence type="ECO:0008006" key="4">
    <source>
        <dbReference type="Google" id="ProtNLM"/>
    </source>
</evidence>
<keyword evidence="3" id="KW-1185">Reference proteome</keyword>
<dbReference type="SUPFAM" id="SSF53756">
    <property type="entry name" value="UDP-Glycosyltransferase/glycogen phosphorylase"/>
    <property type="match status" value="1"/>
</dbReference>
<evidence type="ECO:0000256" key="1">
    <source>
        <dbReference type="SAM" id="MobiDB-lite"/>
    </source>
</evidence>
<dbReference type="EMBL" id="JAMRXG010000020">
    <property type="protein sequence ID" value="MCM6778245.1"/>
    <property type="molecule type" value="Genomic_DNA"/>
</dbReference>
<reference evidence="2" key="1">
    <citation type="submission" date="2022-06" db="EMBL/GenBank/DDBJ databases">
        <title>Novel species in genus nocardia.</title>
        <authorList>
            <person name="Li F."/>
        </authorList>
    </citation>
    <scope>NUCLEOTIDE SEQUENCE</scope>
    <source>
        <strain evidence="2">CDC141</strain>
    </source>
</reference>
<organism evidence="2 3">
    <name type="scientific">Nocardia pulmonis</name>
    <dbReference type="NCBI Taxonomy" id="2951408"/>
    <lineage>
        <taxon>Bacteria</taxon>
        <taxon>Bacillati</taxon>
        <taxon>Actinomycetota</taxon>
        <taxon>Actinomycetes</taxon>
        <taxon>Mycobacteriales</taxon>
        <taxon>Nocardiaceae</taxon>
        <taxon>Nocardia</taxon>
    </lineage>
</organism>